<name>A0A3B0K379_DROGU</name>
<comment type="cofactor">
    <cofactor evidence="1">
        <name>Zn(2+)</name>
        <dbReference type="ChEBI" id="CHEBI:29105"/>
    </cofactor>
</comment>
<dbReference type="OMA" id="GYVVIMH"/>
<reference evidence="11" key="1">
    <citation type="submission" date="2018-01" db="EMBL/GenBank/DDBJ databases">
        <authorList>
            <person name="Alioto T."/>
            <person name="Alioto T."/>
        </authorList>
    </citation>
    <scope>NUCLEOTIDE SEQUENCE [LARGE SCALE GENOMIC DNA]</scope>
</reference>
<evidence type="ECO:0000256" key="4">
    <source>
        <dbReference type="ARBA" id="ARBA00022723"/>
    </source>
</evidence>
<dbReference type="SMART" id="SM01057">
    <property type="entry name" value="Carb_anhydrase"/>
    <property type="match status" value="1"/>
</dbReference>
<proteinExistence type="inferred from homology"/>
<dbReference type="PANTHER" id="PTHR18952">
    <property type="entry name" value="CARBONIC ANHYDRASE"/>
    <property type="match status" value="1"/>
</dbReference>
<dbReference type="GO" id="GO:0008270">
    <property type="term" value="F:zinc ion binding"/>
    <property type="evidence" value="ECO:0007669"/>
    <property type="project" value="InterPro"/>
</dbReference>
<evidence type="ECO:0000256" key="6">
    <source>
        <dbReference type="ARBA" id="ARBA00023239"/>
    </source>
</evidence>
<protein>
    <recommendedName>
        <fullName evidence="3">carbonic anhydrase</fullName>
        <ecNumber evidence="3">4.2.1.1</ecNumber>
    </recommendedName>
</protein>
<dbReference type="PANTHER" id="PTHR18952:SF141">
    <property type="entry name" value="CARBONIC ANHYDRASE"/>
    <property type="match status" value="1"/>
</dbReference>
<keyword evidence="6" id="KW-0456">Lyase</keyword>
<dbReference type="CDD" id="cd00326">
    <property type="entry name" value="alpha_CA"/>
    <property type="match status" value="1"/>
</dbReference>
<dbReference type="InterPro" id="IPR036398">
    <property type="entry name" value="CA_dom_sf"/>
</dbReference>
<evidence type="ECO:0000259" key="9">
    <source>
        <dbReference type="PROSITE" id="PS51144"/>
    </source>
</evidence>
<dbReference type="AlphaFoldDB" id="A0A3B0K379"/>
<evidence type="ECO:0000256" key="8">
    <source>
        <dbReference type="SAM" id="SignalP"/>
    </source>
</evidence>
<organism evidence="10 11">
    <name type="scientific">Drosophila guanche</name>
    <name type="common">Fruit fly</name>
    <dbReference type="NCBI Taxonomy" id="7266"/>
    <lineage>
        <taxon>Eukaryota</taxon>
        <taxon>Metazoa</taxon>
        <taxon>Ecdysozoa</taxon>
        <taxon>Arthropoda</taxon>
        <taxon>Hexapoda</taxon>
        <taxon>Insecta</taxon>
        <taxon>Pterygota</taxon>
        <taxon>Neoptera</taxon>
        <taxon>Endopterygota</taxon>
        <taxon>Diptera</taxon>
        <taxon>Brachycera</taxon>
        <taxon>Muscomorpha</taxon>
        <taxon>Ephydroidea</taxon>
        <taxon>Drosophilidae</taxon>
        <taxon>Drosophila</taxon>
        <taxon>Sophophora</taxon>
    </lineage>
</organism>
<evidence type="ECO:0000256" key="2">
    <source>
        <dbReference type="ARBA" id="ARBA00010718"/>
    </source>
</evidence>
<comment type="similarity">
    <text evidence="2">Belongs to the alpha-carbonic anhydrase family.</text>
</comment>
<accession>A0A3B0K379</accession>
<evidence type="ECO:0000256" key="5">
    <source>
        <dbReference type="ARBA" id="ARBA00022833"/>
    </source>
</evidence>
<keyword evidence="8" id="KW-0732">Signal</keyword>
<dbReference type="EMBL" id="OUUW01000005">
    <property type="protein sequence ID" value="SPP80409.1"/>
    <property type="molecule type" value="Genomic_DNA"/>
</dbReference>
<evidence type="ECO:0000256" key="3">
    <source>
        <dbReference type="ARBA" id="ARBA00012925"/>
    </source>
</evidence>
<dbReference type="EC" id="4.2.1.1" evidence="3"/>
<dbReference type="SUPFAM" id="SSF51069">
    <property type="entry name" value="Carbonic anhydrase"/>
    <property type="match status" value="1"/>
</dbReference>
<comment type="catalytic activity">
    <reaction evidence="7">
        <text>hydrogencarbonate + H(+) = CO2 + H2O</text>
        <dbReference type="Rhea" id="RHEA:10748"/>
        <dbReference type="ChEBI" id="CHEBI:15377"/>
        <dbReference type="ChEBI" id="CHEBI:15378"/>
        <dbReference type="ChEBI" id="CHEBI:16526"/>
        <dbReference type="ChEBI" id="CHEBI:17544"/>
        <dbReference type="EC" id="4.2.1.1"/>
    </reaction>
</comment>
<feature type="signal peptide" evidence="8">
    <location>
        <begin position="1"/>
        <end position="27"/>
    </location>
</feature>
<keyword evidence="11" id="KW-1185">Reference proteome</keyword>
<feature type="domain" description="Alpha-carbonic anhydrase" evidence="9">
    <location>
        <begin position="34"/>
        <end position="285"/>
    </location>
</feature>
<dbReference type="OrthoDB" id="429145at2759"/>
<evidence type="ECO:0000256" key="1">
    <source>
        <dbReference type="ARBA" id="ARBA00001947"/>
    </source>
</evidence>
<dbReference type="Proteomes" id="UP000268350">
    <property type="component" value="Unassembled WGS sequence"/>
</dbReference>
<evidence type="ECO:0000256" key="7">
    <source>
        <dbReference type="ARBA" id="ARBA00048348"/>
    </source>
</evidence>
<dbReference type="InterPro" id="IPR023561">
    <property type="entry name" value="Carbonic_anhydrase_a-class"/>
</dbReference>
<dbReference type="PROSITE" id="PS51144">
    <property type="entry name" value="ALPHA_CA_2"/>
    <property type="match status" value="1"/>
</dbReference>
<dbReference type="InterPro" id="IPR001148">
    <property type="entry name" value="CA_dom"/>
</dbReference>
<keyword evidence="5" id="KW-0862">Zinc</keyword>
<evidence type="ECO:0000313" key="10">
    <source>
        <dbReference type="EMBL" id="SPP80409.1"/>
    </source>
</evidence>
<dbReference type="STRING" id="7266.A0A3B0K379"/>
<dbReference type="GO" id="GO:0004089">
    <property type="term" value="F:carbonate dehydratase activity"/>
    <property type="evidence" value="ECO:0007669"/>
    <property type="project" value="UniProtKB-EC"/>
</dbReference>
<gene>
    <name evidence="10" type="ORF">DGUA_6G005288</name>
</gene>
<dbReference type="GO" id="GO:0005737">
    <property type="term" value="C:cytoplasm"/>
    <property type="evidence" value="ECO:0007669"/>
    <property type="project" value="TreeGrafter"/>
</dbReference>
<evidence type="ECO:0000313" key="11">
    <source>
        <dbReference type="Proteomes" id="UP000268350"/>
    </source>
</evidence>
<dbReference type="Gene3D" id="3.10.200.10">
    <property type="entry name" value="Alpha carbonic anhydrase"/>
    <property type="match status" value="1"/>
</dbReference>
<feature type="chain" id="PRO_5017273419" description="carbonic anhydrase" evidence="8">
    <location>
        <begin position="28"/>
        <end position="312"/>
    </location>
</feature>
<keyword evidence="4" id="KW-0479">Metal-binding</keyword>
<dbReference type="Pfam" id="PF00194">
    <property type="entry name" value="Carb_anhydrase"/>
    <property type="match status" value="1"/>
</dbReference>
<sequence>MSKYISLKMINFWLLVMLSLQLACVAAEENWLDLDYATKGNLSESDWPGVCNTGHKQSPIELNEAYATHGPTKLHILNDTVEQPHLALLYNGYVVILHNFTHSIRLSGGMQFRELVYVAEQIHFHCGAEHVLENVRHDMEVQIVFRLESAASLKAALNQEKGLVMVSVVFEVTNVPSRAIAAIVDTLRGQPLVNESTWKINEMNSIFLMRELYGDIGAYYQYRGSLTVPGCVENVEWLVKAKVQTLTRQQMDTLCHVGGASSLARTHTSYRELQDSNTRQVFYFTESSANNIRVCWISVGFICVFLNGVNIF</sequence>